<dbReference type="PANTHER" id="PTHR24276:SF98">
    <property type="entry name" value="FI18310P1-RELATED"/>
    <property type="match status" value="1"/>
</dbReference>
<evidence type="ECO:0000256" key="1">
    <source>
        <dbReference type="ARBA" id="ARBA00022670"/>
    </source>
</evidence>
<dbReference type="Proteomes" id="UP000695007">
    <property type="component" value="Unplaced"/>
</dbReference>
<evidence type="ECO:0000313" key="9">
    <source>
        <dbReference type="RefSeq" id="XP_011506435.1"/>
    </source>
</evidence>
<gene>
    <name evidence="8 9" type="primary">LOC105368945</name>
</gene>
<dbReference type="PANTHER" id="PTHR24276">
    <property type="entry name" value="POLYSERASE-RELATED"/>
    <property type="match status" value="1"/>
</dbReference>
<keyword evidence="5" id="KW-0732">Signal</keyword>
<dbReference type="KEGG" id="csol:105368945"/>
<keyword evidence="7" id="KW-1185">Reference proteome</keyword>
<feature type="domain" description="Peptidase S1" evidence="6">
    <location>
        <begin position="27"/>
        <end position="269"/>
    </location>
</feature>
<dbReference type="RefSeq" id="XP_011506434.1">
    <property type="nucleotide sequence ID" value="XM_011508132.1"/>
</dbReference>
<keyword evidence="3" id="KW-0720">Serine protease</keyword>
<evidence type="ECO:0000256" key="5">
    <source>
        <dbReference type="SAM" id="SignalP"/>
    </source>
</evidence>
<evidence type="ECO:0000256" key="2">
    <source>
        <dbReference type="ARBA" id="ARBA00022801"/>
    </source>
</evidence>
<organism evidence="7 9">
    <name type="scientific">Ceratosolen solmsi marchali</name>
    <dbReference type="NCBI Taxonomy" id="326594"/>
    <lineage>
        <taxon>Eukaryota</taxon>
        <taxon>Metazoa</taxon>
        <taxon>Ecdysozoa</taxon>
        <taxon>Arthropoda</taxon>
        <taxon>Hexapoda</taxon>
        <taxon>Insecta</taxon>
        <taxon>Pterygota</taxon>
        <taxon>Neoptera</taxon>
        <taxon>Endopterygota</taxon>
        <taxon>Hymenoptera</taxon>
        <taxon>Apocrita</taxon>
        <taxon>Proctotrupomorpha</taxon>
        <taxon>Chalcidoidea</taxon>
        <taxon>Agaonidae</taxon>
        <taxon>Agaoninae</taxon>
        <taxon>Ceratosolen</taxon>
    </lineage>
</organism>
<sequence>MKLKFILFLWQCILLCDLHVSVHSVPATGPNIRPTVEYEFPFVVFISTPPNMQQYNINSFFCTGSLISFRDVITAEHCLTNKQLKDVEINAGSHDIRRTTTYYPEWWLSYETWCQHKERAVEYPRNSILTIIRLNDTVSNAQPARILYTPKQNLVDKDVVLVTWGRGNTGRIPLISETGTAKVLTDDHCSNQYYTLRRRHLVVYETLFCTAADPFLIVDIGDAGSPVLYQNQIVGVTRGATPRNMDSTTLMNVHYNIHYFRQFITDVLIDNF</sequence>
<dbReference type="SMART" id="SM00020">
    <property type="entry name" value="Tryp_SPc"/>
    <property type="match status" value="1"/>
</dbReference>
<dbReference type="GO" id="GO:0004252">
    <property type="term" value="F:serine-type endopeptidase activity"/>
    <property type="evidence" value="ECO:0007669"/>
    <property type="project" value="InterPro"/>
</dbReference>
<keyword evidence="4" id="KW-1015">Disulfide bond</keyword>
<evidence type="ECO:0000256" key="3">
    <source>
        <dbReference type="ARBA" id="ARBA00022825"/>
    </source>
</evidence>
<reference evidence="8 9" key="1">
    <citation type="submission" date="2025-04" db="UniProtKB">
        <authorList>
            <consortium name="RefSeq"/>
        </authorList>
    </citation>
    <scope>IDENTIFICATION</scope>
</reference>
<dbReference type="InterPro" id="IPR001254">
    <property type="entry name" value="Trypsin_dom"/>
</dbReference>
<dbReference type="InterPro" id="IPR009003">
    <property type="entry name" value="Peptidase_S1_PA"/>
</dbReference>
<keyword evidence="2" id="KW-0378">Hydrolase</keyword>
<keyword evidence="1" id="KW-0645">Protease</keyword>
<dbReference type="Pfam" id="PF00089">
    <property type="entry name" value="Trypsin"/>
    <property type="match status" value="1"/>
</dbReference>
<feature type="signal peptide" evidence="5">
    <location>
        <begin position="1"/>
        <end position="24"/>
    </location>
</feature>
<evidence type="ECO:0000259" key="6">
    <source>
        <dbReference type="PROSITE" id="PS50240"/>
    </source>
</evidence>
<dbReference type="PROSITE" id="PS50240">
    <property type="entry name" value="TRYPSIN_DOM"/>
    <property type="match status" value="1"/>
</dbReference>
<dbReference type="InterPro" id="IPR050430">
    <property type="entry name" value="Peptidase_S1"/>
</dbReference>
<evidence type="ECO:0000313" key="8">
    <source>
        <dbReference type="RefSeq" id="XP_011506434.1"/>
    </source>
</evidence>
<evidence type="ECO:0000256" key="4">
    <source>
        <dbReference type="ARBA" id="ARBA00023157"/>
    </source>
</evidence>
<evidence type="ECO:0000313" key="7">
    <source>
        <dbReference type="Proteomes" id="UP000695007"/>
    </source>
</evidence>
<name>A0AAJ6YY10_9HYME</name>
<accession>A0AAJ6YY10</accession>
<feature type="chain" id="PRO_5044708461" evidence="5">
    <location>
        <begin position="25"/>
        <end position="272"/>
    </location>
</feature>
<dbReference type="InterPro" id="IPR043504">
    <property type="entry name" value="Peptidase_S1_PA_chymotrypsin"/>
</dbReference>
<protein>
    <submittedName>
        <fullName evidence="8 9">Snake venom serine protease NaSP-like</fullName>
    </submittedName>
</protein>
<dbReference type="Gene3D" id="2.40.10.10">
    <property type="entry name" value="Trypsin-like serine proteases"/>
    <property type="match status" value="1"/>
</dbReference>
<dbReference type="AlphaFoldDB" id="A0AAJ6YY10"/>
<proteinExistence type="predicted"/>
<dbReference type="GO" id="GO:0006508">
    <property type="term" value="P:proteolysis"/>
    <property type="evidence" value="ECO:0007669"/>
    <property type="project" value="UniProtKB-KW"/>
</dbReference>
<dbReference type="SUPFAM" id="SSF50494">
    <property type="entry name" value="Trypsin-like serine proteases"/>
    <property type="match status" value="1"/>
</dbReference>
<dbReference type="GeneID" id="105368945"/>
<dbReference type="RefSeq" id="XP_011506435.1">
    <property type="nucleotide sequence ID" value="XM_011508133.1"/>
</dbReference>